<organism evidence="5 6">
    <name type="scientific">Paenibacillus terricola</name>
    <dbReference type="NCBI Taxonomy" id="2763503"/>
    <lineage>
        <taxon>Bacteria</taxon>
        <taxon>Bacillati</taxon>
        <taxon>Bacillota</taxon>
        <taxon>Bacilli</taxon>
        <taxon>Bacillales</taxon>
        <taxon>Paenibacillaceae</taxon>
        <taxon>Paenibacillus</taxon>
    </lineage>
</organism>
<evidence type="ECO:0000259" key="4">
    <source>
        <dbReference type="PROSITE" id="PS50937"/>
    </source>
</evidence>
<evidence type="ECO:0000256" key="1">
    <source>
        <dbReference type="ARBA" id="ARBA00023015"/>
    </source>
</evidence>
<dbReference type="InterPro" id="IPR047057">
    <property type="entry name" value="MerR_fam"/>
</dbReference>
<gene>
    <name evidence="5" type="ORF">H8B09_10030</name>
</gene>
<dbReference type="SUPFAM" id="SSF46955">
    <property type="entry name" value="Putative DNA-binding domain"/>
    <property type="match status" value="1"/>
</dbReference>
<comment type="caution">
    <text evidence="5">The sequence shown here is derived from an EMBL/GenBank/DDBJ whole genome shotgun (WGS) entry which is preliminary data.</text>
</comment>
<keyword evidence="3" id="KW-0804">Transcription</keyword>
<dbReference type="InterPro" id="IPR009061">
    <property type="entry name" value="DNA-bd_dom_put_sf"/>
</dbReference>
<dbReference type="InterPro" id="IPR000551">
    <property type="entry name" value="MerR-type_HTH_dom"/>
</dbReference>
<proteinExistence type="predicted"/>
<dbReference type="Pfam" id="PF13411">
    <property type="entry name" value="MerR_1"/>
    <property type="match status" value="1"/>
</dbReference>
<dbReference type="SMART" id="SM00422">
    <property type="entry name" value="HTH_MERR"/>
    <property type="match status" value="1"/>
</dbReference>
<dbReference type="PROSITE" id="PS50937">
    <property type="entry name" value="HTH_MERR_2"/>
    <property type="match status" value="1"/>
</dbReference>
<dbReference type="EMBL" id="JACXZA010000002">
    <property type="protein sequence ID" value="MBD3919092.1"/>
    <property type="molecule type" value="Genomic_DNA"/>
</dbReference>
<evidence type="ECO:0000313" key="5">
    <source>
        <dbReference type="EMBL" id="MBD3919092.1"/>
    </source>
</evidence>
<evidence type="ECO:0000256" key="2">
    <source>
        <dbReference type="ARBA" id="ARBA00023125"/>
    </source>
</evidence>
<evidence type="ECO:0000313" key="6">
    <source>
        <dbReference type="Proteomes" id="UP000609346"/>
    </source>
</evidence>
<dbReference type="Proteomes" id="UP000609346">
    <property type="component" value="Unassembled WGS sequence"/>
</dbReference>
<keyword evidence="6" id="KW-1185">Reference proteome</keyword>
<dbReference type="PRINTS" id="PR00040">
    <property type="entry name" value="HTHMERR"/>
</dbReference>
<reference evidence="5 6" key="1">
    <citation type="submission" date="2020-09" db="EMBL/GenBank/DDBJ databases">
        <title>Paenibacillus sp. strain PR3 16S rRNA gene Genome sequencing and assembly.</title>
        <authorList>
            <person name="Kim J."/>
        </authorList>
    </citation>
    <scope>NUCLEOTIDE SEQUENCE [LARGE SCALE GENOMIC DNA]</scope>
    <source>
        <strain evidence="5 6">PR3</strain>
    </source>
</reference>
<dbReference type="RefSeq" id="WP_191203360.1">
    <property type="nucleotide sequence ID" value="NZ_JACXZA010000002.1"/>
</dbReference>
<keyword evidence="2" id="KW-0238">DNA-binding</keyword>
<accession>A0ABR8MSZ2</accession>
<protein>
    <submittedName>
        <fullName evidence="5">MerR family transcriptional regulator</fullName>
    </submittedName>
</protein>
<keyword evidence="1" id="KW-0805">Transcription regulation</keyword>
<dbReference type="PANTHER" id="PTHR30204">
    <property type="entry name" value="REDOX-CYCLING DRUG-SENSING TRANSCRIPTIONAL ACTIVATOR SOXR"/>
    <property type="match status" value="1"/>
</dbReference>
<name>A0ABR8MSZ2_9BACL</name>
<evidence type="ECO:0000256" key="3">
    <source>
        <dbReference type="ARBA" id="ARBA00023163"/>
    </source>
</evidence>
<sequence length="141" mass="16162">MEGLTVNQVAKAAGVNVETIRYYEKRELIPQPSRNSSGYRIFSSITVQDIRLIKRAQDLGFTLEEIKRLLSIFRSDDYFPIEEMHLFAKDKICKIEEKVNQLNRLKSMLETVVNQPNNAMVQSKNDCIVIQNLKNGGLENG</sequence>
<feature type="domain" description="HTH merR-type" evidence="4">
    <location>
        <begin position="3"/>
        <end position="72"/>
    </location>
</feature>
<dbReference type="Gene3D" id="1.10.1660.10">
    <property type="match status" value="1"/>
</dbReference>
<dbReference type="PANTHER" id="PTHR30204:SF94">
    <property type="entry name" value="HEAVY METAL-DEPENDENT TRANSCRIPTIONAL REGULATOR HI_0293-RELATED"/>
    <property type="match status" value="1"/>
</dbReference>